<keyword evidence="2" id="KW-0808">Transferase</keyword>
<dbReference type="SUPFAM" id="SSF46785">
    <property type="entry name" value="Winged helix' DNA-binding domain"/>
    <property type="match status" value="1"/>
</dbReference>
<evidence type="ECO:0000256" key="3">
    <source>
        <dbReference type="ARBA" id="ARBA00022691"/>
    </source>
</evidence>
<keyword evidence="3" id="KW-0949">S-adenosyl-L-methionine</keyword>
<dbReference type="AlphaFoldDB" id="A0A286UQ02"/>
<accession>A0A286UQ02</accession>
<dbReference type="InterPro" id="IPR029063">
    <property type="entry name" value="SAM-dependent_MTases_sf"/>
</dbReference>
<dbReference type="InterPro" id="IPR016461">
    <property type="entry name" value="COMT-like"/>
</dbReference>
<dbReference type="Proteomes" id="UP000217199">
    <property type="component" value="Unassembled WGS sequence"/>
</dbReference>
<keyword evidence="1 5" id="KW-0489">Methyltransferase</keyword>
<organism evidence="5 6">
    <name type="scientific">Pyrrhoderma noxium</name>
    <dbReference type="NCBI Taxonomy" id="2282107"/>
    <lineage>
        <taxon>Eukaryota</taxon>
        <taxon>Fungi</taxon>
        <taxon>Dikarya</taxon>
        <taxon>Basidiomycota</taxon>
        <taxon>Agaricomycotina</taxon>
        <taxon>Agaricomycetes</taxon>
        <taxon>Hymenochaetales</taxon>
        <taxon>Hymenochaetaceae</taxon>
        <taxon>Pyrrhoderma</taxon>
    </lineage>
</organism>
<dbReference type="EMBL" id="NBII01000002">
    <property type="protein sequence ID" value="PAV21555.1"/>
    <property type="molecule type" value="Genomic_DNA"/>
</dbReference>
<evidence type="ECO:0000313" key="5">
    <source>
        <dbReference type="EMBL" id="PAV21555.1"/>
    </source>
</evidence>
<evidence type="ECO:0000256" key="2">
    <source>
        <dbReference type="ARBA" id="ARBA00022679"/>
    </source>
</evidence>
<dbReference type="InterPro" id="IPR036390">
    <property type="entry name" value="WH_DNA-bd_sf"/>
</dbReference>
<keyword evidence="6" id="KW-1185">Reference proteome</keyword>
<comment type="caution">
    <text evidence="5">The sequence shown here is derived from an EMBL/GenBank/DDBJ whole genome shotgun (WGS) entry which is preliminary data.</text>
</comment>
<dbReference type="PROSITE" id="PS51683">
    <property type="entry name" value="SAM_OMT_II"/>
    <property type="match status" value="1"/>
</dbReference>
<dbReference type="Gene3D" id="3.40.50.150">
    <property type="entry name" value="Vaccinia Virus protein VP39"/>
    <property type="match status" value="1"/>
</dbReference>
<dbReference type="OrthoDB" id="2410195at2759"/>
<dbReference type="GO" id="GO:0032259">
    <property type="term" value="P:methylation"/>
    <property type="evidence" value="ECO:0007669"/>
    <property type="project" value="UniProtKB-KW"/>
</dbReference>
<dbReference type="PANTHER" id="PTHR43712">
    <property type="entry name" value="PUTATIVE (AFU_ORTHOLOGUE AFUA_4G14580)-RELATED"/>
    <property type="match status" value="1"/>
</dbReference>
<dbReference type="STRING" id="2282107.A0A286UQ02"/>
<evidence type="ECO:0000313" key="6">
    <source>
        <dbReference type="Proteomes" id="UP000217199"/>
    </source>
</evidence>
<dbReference type="CDD" id="cd02440">
    <property type="entry name" value="AdoMet_MTases"/>
    <property type="match status" value="1"/>
</dbReference>
<evidence type="ECO:0000256" key="1">
    <source>
        <dbReference type="ARBA" id="ARBA00022603"/>
    </source>
</evidence>
<feature type="domain" description="O-methyltransferase C-terminal" evidence="4">
    <location>
        <begin position="163"/>
        <end position="354"/>
    </location>
</feature>
<dbReference type="InterPro" id="IPR036388">
    <property type="entry name" value="WH-like_DNA-bd_sf"/>
</dbReference>
<dbReference type="SUPFAM" id="SSF53335">
    <property type="entry name" value="S-adenosyl-L-methionine-dependent methyltransferases"/>
    <property type="match status" value="1"/>
</dbReference>
<dbReference type="InParanoid" id="A0A286UQ02"/>
<dbReference type="Gene3D" id="1.10.10.10">
    <property type="entry name" value="Winged helix-like DNA-binding domain superfamily/Winged helix DNA-binding domain"/>
    <property type="match status" value="1"/>
</dbReference>
<evidence type="ECO:0000259" key="4">
    <source>
        <dbReference type="Pfam" id="PF00891"/>
    </source>
</evidence>
<protein>
    <submittedName>
        <fullName evidence="5">S-adenosyl-L-methionine-dependent methyltransferase</fullName>
    </submittedName>
</protein>
<name>A0A286UQ02_9AGAM</name>
<proteinExistence type="predicted"/>
<dbReference type="InterPro" id="IPR001077">
    <property type="entry name" value="COMT_C"/>
</dbReference>
<dbReference type="GO" id="GO:0008171">
    <property type="term" value="F:O-methyltransferase activity"/>
    <property type="evidence" value="ECO:0007669"/>
    <property type="project" value="InterPro"/>
</dbReference>
<gene>
    <name evidence="5" type="ORF">PNOK_0151200</name>
</gene>
<reference evidence="5 6" key="1">
    <citation type="journal article" date="2017" name="Mol. Ecol.">
        <title>Comparative and population genomic landscape of Phellinus noxius: A hypervariable fungus causing root rot in trees.</title>
        <authorList>
            <person name="Chung C.L."/>
            <person name="Lee T.J."/>
            <person name="Akiba M."/>
            <person name="Lee H.H."/>
            <person name="Kuo T.H."/>
            <person name="Liu D."/>
            <person name="Ke H.M."/>
            <person name="Yokoi T."/>
            <person name="Roa M.B."/>
            <person name="Lu M.J."/>
            <person name="Chang Y.Y."/>
            <person name="Ann P.J."/>
            <person name="Tsai J.N."/>
            <person name="Chen C.Y."/>
            <person name="Tzean S.S."/>
            <person name="Ota Y."/>
            <person name="Hattori T."/>
            <person name="Sahashi N."/>
            <person name="Liou R.F."/>
            <person name="Kikuchi T."/>
            <person name="Tsai I.J."/>
        </authorList>
    </citation>
    <scope>NUCLEOTIDE SEQUENCE [LARGE SCALE GENOMIC DNA]</scope>
    <source>
        <strain evidence="5 6">FFPRI411160</strain>
    </source>
</reference>
<dbReference type="PANTHER" id="PTHR43712:SF2">
    <property type="entry name" value="O-METHYLTRANSFERASE CICE"/>
    <property type="match status" value="1"/>
</dbReference>
<dbReference type="Pfam" id="PF00891">
    <property type="entry name" value="Methyltransf_2"/>
    <property type="match status" value="1"/>
</dbReference>
<sequence>MSARQVEKGFLLLMNRLTRQSSLRKPPPTTLTTAAFRATLPAALGVVEAANVAEIIRPAGKHGMHVNDIADNCIDPVDPRKLARILRFLATNHWFKEVEPDVFSHNLLSSLLDTKKDPHGPLFKQTKHKDSSGLAAIIGFGGDEVIKSLSCLKDTMFDPATSFSEEVQQSAYQRAVGTKLDKWAYYDSGGDLATYRRDRFAAAMSGANKLHPPQAVVTGFDWGKISYNGLIVDVGGGKGHVSLEIAKAYPGLNFVIEDRPLVVEDAESYWQTHLPSFVKDGKVKFIGVNFFEPQPRLHQAPDVFLLRQITHDWSDKYCIKILRNLRDIASPTTMLVVIDSIMKYACNTSVKEKFVLDVKPPPPLLPNMGGANILSYTVDNLIMSTINAGERTLGGFISIFEASGWELVEIRKNTGSKIWWPSLICVPV</sequence>